<reference evidence="3" key="1">
    <citation type="journal article" date="2014" name="Int. J. Syst. Evol. Microbiol.">
        <title>Complete genome sequence of Corynebacterium casei LMG S-19264T (=DSM 44701T), isolated from a smear-ripened cheese.</title>
        <authorList>
            <consortium name="US DOE Joint Genome Institute (JGI-PGF)"/>
            <person name="Walter F."/>
            <person name="Albersmeier A."/>
            <person name="Kalinowski J."/>
            <person name="Ruckert C."/>
        </authorList>
    </citation>
    <scope>NUCLEOTIDE SEQUENCE</scope>
    <source>
        <strain evidence="3">JCM 14719</strain>
    </source>
</reference>
<dbReference type="InterPro" id="IPR050256">
    <property type="entry name" value="Glycosyltransferase_2"/>
</dbReference>
<feature type="domain" description="Glycosyltransferase 2-like" evidence="2">
    <location>
        <begin position="6"/>
        <end position="167"/>
    </location>
</feature>
<keyword evidence="4" id="KW-1185">Reference proteome</keyword>
<dbReference type="PANTHER" id="PTHR48090:SF7">
    <property type="entry name" value="RFBJ PROTEIN"/>
    <property type="match status" value="1"/>
</dbReference>
<evidence type="ECO:0000259" key="2">
    <source>
        <dbReference type="Pfam" id="PF00535"/>
    </source>
</evidence>
<dbReference type="AlphaFoldDB" id="A0A8J3BDM3"/>
<dbReference type="SUPFAM" id="SSF53448">
    <property type="entry name" value="Nucleotide-diphospho-sugar transferases"/>
    <property type="match status" value="1"/>
</dbReference>
<dbReference type="CDD" id="cd04179">
    <property type="entry name" value="DPM_DPG-synthase_like"/>
    <property type="match status" value="1"/>
</dbReference>
<reference evidence="3" key="2">
    <citation type="submission" date="2020-09" db="EMBL/GenBank/DDBJ databases">
        <authorList>
            <person name="Sun Q."/>
            <person name="Ohkuma M."/>
        </authorList>
    </citation>
    <scope>NUCLEOTIDE SEQUENCE</scope>
    <source>
        <strain evidence="3">JCM 14719</strain>
    </source>
</reference>
<gene>
    <name evidence="3" type="ORF">GCM10007043_16140</name>
</gene>
<proteinExistence type="predicted"/>
<dbReference type="PANTHER" id="PTHR48090">
    <property type="entry name" value="UNDECAPRENYL-PHOSPHATE 4-DEOXY-4-FORMAMIDO-L-ARABINOSE TRANSFERASE-RELATED"/>
    <property type="match status" value="1"/>
</dbReference>
<dbReference type="EMBL" id="BMOF01000033">
    <property type="protein sequence ID" value="GGK02882.1"/>
    <property type="molecule type" value="Genomic_DNA"/>
</dbReference>
<dbReference type="Pfam" id="PF00535">
    <property type="entry name" value="Glycos_transf_2"/>
    <property type="match status" value="1"/>
</dbReference>
<comment type="caution">
    <text evidence="3">The sequence shown here is derived from an EMBL/GenBank/DDBJ whole genome shotgun (WGS) entry which is preliminary data.</text>
</comment>
<evidence type="ECO:0000313" key="4">
    <source>
        <dbReference type="Proteomes" id="UP000637720"/>
    </source>
</evidence>
<evidence type="ECO:0000313" key="3">
    <source>
        <dbReference type="EMBL" id="GGK02882.1"/>
    </source>
</evidence>
<dbReference type="Gene3D" id="3.90.550.10">
    <property type="entry name" value="Spore Coat Polysaccharide Biosynthesis Protein SpsA, Chain A"/>
    <property type="match status" value="1"/>
</dbReference>
<dbReference type="InterPro" id="IPR029044">
    <property type="entry name" value="Nucleotide-diphossugar_trans"/>
</dbReference>
<sequence>MMRCVVIIPAYNEEAAVGDVIRRVPRVIDDAVRVSILVIDDGSTDGTAAVAKAAGADEVISFSANRGLGAAIREGLRLAHARGADVAVMIDADGEYPPEAIPELVRPILRGEADYVLGSRFKGTIRGMRLSRRIGNWAFTLLQALLLRRWIWDGQTGMRAFSREALGDVEIVHDYNYAQVMTLNLVRKGYRLLEVPIAYRVRTTGTSFIRYGEYLRRVLPAMWKELRRPVQRRSARPHPEGAARNGIEPREAAGDARRVV</sequence>
<evidence type="ECO:0000256" key="1">
    <source>
        <dbReference type="SAM" id="MobiDB-lite"/>
    </source>
</evidence>
<protein>
    <recommendedName>
        <fullName evidence="2">Glycosyltransferase 2-like domain-containing protein</fullName>
    </recommendedName>
</protein>
<feature type="compositionally biased region" description="Basic and acidic residues" evidence="1">
    <location>
        <begin position="237"/>
        <end position="260"/>
    </location>
</feature>
<accession>A0A8J3BDM3</accession>
<dbReference type="Proteomes" id="UP000637720">
    <property type="component" value="Unassembled WGS sequence"/>
</dbReference>
<organism evidence="3 4">
    <name type="scientific">Calditerricola satsumensis</name>
    <dbReference type="NCBI Taxonomy" id="373054"/>
    <lineage>
        <taxon>Bacteria</taxon>
        <taxon>Bacillati</taxon>
        <taxon>Bacillota</taxon>
        <taxon>Bacilli</taxon>
        <taxon>Bacillales</taxon>
        <taxon>Bacillaceae</taxon>
        <taxon>Calditerricola</taxon>
    </lineage>
</organism>
<name>A0A8J3BDM3_9BACI</name>
<dbReference type="InterPro" id="IPR001173">
    <property type="entry name" value="Glyco_trans_2-like"/>
</dbReference>
<feature type="region of interest" description="Disordered" evidence="1">
    <location>
        <begin position="230"/>
        <end position="260"/>
    </location>
</feature>